<dbReference type="Pfam" id="PF13673">
    <property type="entry name" value="Acetyltransf_10"/>
    <property type="match status" value="1"/>
</dbReference>
<dbReference type="Gene3D" id="3.40.630.30">
    <property type="match status" value="1"/>
</dbReference>
<dbReference type="SUPFAM" id="SSF55729">
    <property type="entry name" value="Acyl-CoA N-acyltransferases (Nat)"/>
    <property type="match status" value="1"/>
</dbReference>
<feature type="domain" description="N-acetyltransferase" evidence="1">
    <location>
        <begin position="7"/>
        <end position="145"/>
    </location>
</feature>
<gene>
    <name evidence="2" type="ORF">BHY08_09260</name>
</gene>
<evidence type="ECO:0000313" key="2">
    <source>
        <dbReference type="EMBL" id="APB31979.1"/>
    </source>
</evidence>
<protein>
    <recommendedName>
        <fullName evidence="1">N-acetyltransferase domain-containing protein</fullName>
    </recommendedName>
</protein>
<proteinExistence type="predicted"/>
<sequence length="145" mass="17086">MIQFERKKFAELTHQELFYMYKLRVSVFVVEQECPYQEIDDTDLSATHILGKNETGELIAYMRIYETSDTCWHIGRVIVKKEERQANYGRLLVEFGLSQISSGCLIKAQAQERLQRFYASFGFQPVSEVYLEDNIPHIDMEFKKV</sequence>
<dbReference type="GO" id="GO:0016747">
    <property type="term" value="F:acyltransferase activity, transferring groups other than amino-acyl groups"/>
    <property type="evidence" value="ECO:0007669"/>
    <property type="project" value="InterPro"/>
</dbReference>
<dbReference type="AlphaFoldDB" id="A0A1J0A7S4"/>
<dbReference type="KEGG" id="vte:BHY08_09260"/>
<reference evidence="2 3" key="1">
    <citation type="submission" date="2016-09" db="EMBL/GenBank/DDBJ databases">
        <title>Vagococcus teuberi sp. nov., isolated from the Malian artisanal sour milk fene.</title>
        <authorList>
            <person name="Wullschleger S."/>
            <person name="Seifert C."/>
            <person name="Baumgartner S."/>
            <person name="Lacroix C."/>
            <person name="Bonfoh B."/>
            <person name="Stevens M.J."/>
            <person name="Meile L."/>
        </authorList>
    </citation>
    <scope>NUCLEOTIDE SEQUENCE [LARGE SCALE GENOMIC DNA]</scope>
    <source>
        <strain evidence="2 3">DSM 21459</strain>
    </source>
</reference>
<evidence type="ECO:0000259" key="1">
    <source>
        <dbReference type="PROSITE" id="PS51186"/>
    </source>
</evidence>
<evidence type="ECO:0000313" key="3">
    <source>
        <dbReference type="Proteomes" id="UP000191200"/>
    </source>
</evidence>
<dbReference type="PROSITE" id="PS51186">
    <property type="entry name" value="GNAT"/>
    <property type="match status" value="1"/>
</dbReference>
<keyword evidence="3" id="KW-1185">Reference proteome</keyword>
<dbReference type="RefSeq" id="WP_084657247.1">
    <property type="nucleotide sequence ID" value="NZ_CP017267.1"/>
</dbReference>
<dbReference type="EMBL" id="CP017267">
    <property type="protein sequence ID" value="APB31979.1"/>
    <property type="molecule type" value="Genomic_DNA"/>
</dbReference>
<organism evidence="2 3">
    <name type="scientific">Vagococcus teuberi</name>
    <dbReference type="NCBI Taxonomy" id="519472"/>
    <lineage>
        <taxon>Bacteria</taxon>
        <taxon>Bacillati</taxon>
        <taxon>Bacillota</taxon>
        <taxon>Bacilli</taxon>
        <taxon>Lactobacillales</taxon>
        <taxon>Enterococcaceae</taxon>
        <taxon>Vagococcus</taxon>
    </lineage>
</organism>
<accession>A0A1J0A7S4</accession>
<dbReference type="Proteomes" id="UP000191200">
    <property type="component" value="Chromosome"/>
</dbReference>
<dbReference type="OrthoDB" id="9796171at2"/>
<dbReference type="InterPro" id="IPR016181">
    <property type="entry name" value="Acyl_CoA_acyltransferase"/>
</dbReference>
<dbReference type="STRING" id="519472.BHY08_09260"/>
<name>A0A1J0A7S4_9ENTE</name>
<dbReference type="InterPro" id="IPR000182">
    <property type="entry name" value="GNAT_dom"/>
</dbReference>